<organism evidence="2 4">
    <name type="scientific">Oceanobacillus picturae</name>
    <dbReference type="NCBI Taxonomy" id="171693"/>
    <lineage>
        <taxon>Bacteria</taxon>
        <taxon>Bacillati</taxon>
        <taxon>Bacillota</taxon>
        <taxon>Bacilli</taxon>
        <taxon>Bacillales</taxon>
        <taxon>Bacillaceae</taxon>
        <taxon>Oceanobacillus</taxon>
    </lineage>
</organism>
<reference evidence="2 4" key="1">
    <citation type="submission" date="2014-03" db="EMBL/GenBank/DDBJ databases">
        <title>Draft genome sequencing of Oceanobacillus picturae strain S1 isolated from human gut.</title>
        <authorList>
            <person name="Croce O."/>
            <person name="Lagier J.C."/>
            <person name="Raoult D."/>
        </authorList>
    </citation>
    <scope>NUCLEOTIDE SEQUENCE [LARGE SCALE GENOMIC DNA]</scope>
    <source>
        <strain evidence="2 4">S1</strain>
    </source>
</reference>
<reference evidence="5" key="3">
    <citation type="submission" date="2015-07" db="EMBL/GenBank/DDBJ databases">
        <title>Draft Genome Sequence of Oceanobacillus picturae Heshi-B3 that Was Isolated from Fermented Rice Bran with Aging Salted Mackerel, Which Was Named Heshiko as Traditional Fermented Seafood in Japan.</title>
        <authorList>
            <person name="Akuzawa S."/>
            <person name="Nakagawa J."/>
            <person name="Kanekatsu T."/>
            <person name="Kanesaki Y."/>
            <person name="Suzuki T."/>
        </authorList>
    </citation>
    <scope>NUCLEOTIDE SEQUENCE [LARGE SCALE GENOMIC DNA]</scope>
    <source>
        <strain evidence="5">Heshi-B3</strain>
    </source>
</reference>
<dbReference type="InterPro" id="IPR025552">
    <property type="entry name" value="YkyB"/>
</dbReference>
<dbReference type="RefSeq" id="WP_036573406.1">
    <property type="nucleotide sequence ID" value="NZ_BBXV01000032.1"/>
</dbReference>
<comment type="caution">
    <text evidence="2">The sequence shown here is derived from an EMBL/GenBank/DDBJ whole genome shotgun (WGS) entry which is preliminary data.</text>
</comment>
<evidence type="ECO:0000256" key="1">
    <source>
        <dbReference type="SAM" id="MobiDB-lite"/>
    </source>
</evidence>
<accession>W9B6Y2</accession>
<dbReference type="OrthoDB" id="2360869at2"/>
<evidence type="ECO:0000313" key="2">
    <source>
        <dbReference type="EMBL" id="CDO02400.1"/>
    </source>
</evidence>
<feature type="region of interest" description="Disordered" evidence="1">
    <location>
        <begin position="122"/>
        <end position="153"/>
    </location>
</feature>
<evidence type="ECO:0008006" key="6">
    <source>
        <dbReference type="Google" id="ProtNLM"/>
    </source>
</evidence>
<gene>
    <name evidence="2" type="ORF">BN988_00861</name>
    <name evidence="3" type="ORF">OPHB3_2718</name>
</gene>
<evidence type="ECO:0000313" key="5">
    <source>
        <dbReference type="Proteomes" id="UP000052946"/>
    </source>
</evidence>
<dbReference type="Proteomes" id="UP000052946">
    <property type="component" value="Unassembled WGS sequence"/>
</dbReference>
<reference evidence="2 4" key="2">
    <citation type="submission" date="2014-03" db="EMBL/GenBank/DDBJ databases">
        <authorList>
            <person name="Urmite Genomes U."/>
        </authorList>
    </citation>
    <scope>NUCLEOTIDE SEQUENCE [LARGE SCALE GENOMIC DNA]</scope>
    <source>
        <strain evidence="2 4">S1</strain>
    </source>
</reference>
<reference evidence="3 5" key="4">
    <citation type="journal article" date="2016" name="Genome Announc.">
        <title>Draft Genome Sequence of Oceanobacillus picturae Heshi-B3, Isolated from Fermented Rice Bran in a Traditional Japanese Seafood Dish.</title>
        <authorList>
            <person name="Akuzawa S."/>
            <person name="Nagaoka J."/>
            <person name="Kanekatsu M."/>
            <person name="Kanesaki Y."/>
            <person name="Suzuki T."/>
        </authorList>
    </citation>
    <scope>NUCLEOTIDE SEQUENCE [LARGE SCALE GENOMIC DNA]</scope>
    <source>
        <strain evidence="3 5">Heshi-B3</strain>
    </source>
</reference>
<dbReference type="Proteomes" id="UP000028863">
    <property type="component" value="Unassembled WGS sequence"/>
</dbReference>
<evidence type="ECO:0000313" key="4">
    <source>
        <dbReference type="Proteomes" id="UP000028863"/>
    </source>
</evidence>
<dbReference type="EMBL" id="BBXV01000032">
    <property type="protein sequence ID" value="GAQ18762.1"/>
    <property type="molecule type" value="Genomic_DNA"/>
</dbReference>
<sequence>MHNQQLRDIAKALYTVNRHAKTAPEPQHLYYIKKETINRLLNEKKANKVGLHFSDHPKFSNQHSTLLVKVDDYYFHIPPSKKDFQQLKHLGALDENYRNPQCKMSLSQAKKVIYEYIDWKPQAPSTTTPKKSSYYTPSSLGKMEWPPRRKSHR</sequence>
<dbReference type="AlphaFoldDB" id="W9B6Y2"/>
<proteinExistence type="predicted"/>
<feature type="compositionally biased region" description="Low complexity" evidence="1">
    <location>
        <begin position="124"/>
        <end position="139"/>
    </location>
</feature>
<protein>
    <recommendedName>
        <fullName evidence="6">YkyB-like protein</fullName>
    </recommendedName>
</protein>
<name>W9B6Y2_9BACI</name>
<keyword evidence="4" id="KW-1185">Reference proteome</keyword>
<dbReference type="eggNOG" id="ENOG50310Y3">
    <property type="taxonomic scope" value="Bacteria"/>
</dbReference>
<dbReference type="STRING" id="171693.BN988_00861"/>
<dbReference type="EMBL" id="CCAX010000001">
    <property type="protein sequence ID" value="CDO02400.1"/>
    <property type="molecule type" value="Genomic_DNA"/>
</dbReference>
<evidence type="ECO:0000313" key="3">
    <source>
        <dbReference type="EMBL" id="GAQ18762.1"/>
    </source>
</evidence>
<dbReference type="Pfam" id="PF14177">
    <property type="entry name" value="YkyB"/>
    <property type="match status" value="1"/>
</dbReference>